<evidence type="ECO:0000313" key="4">
    <source>
        <dbReference type="Proteomes" id="UP001202717"/>
    </source>
</evidence>
<evidence type="ECO:0000313" key="3">
    <source>
        <dbReference type="EMBL" id="WCO02300.1"/>
    </source>
</evidence>
<dbReference type="InterPro" id="IPR050789">
    <property type="entry name" value="Diverse_Enzym_Activities"/>
</dbReference>
<dbReference type="Pfam" id="PF00144">
    <property type="entry name" value="Beta-lactamase"/>
    <property type="match status" value="1"/>
</dbReference>
<dbReference type="InterPro" id="IPR001466">
    <property type="entry name" value="Beta-lactam-related"/>
</dbReference>
<dbReference type="RefSeq" id="WP_249994944.1">
    <property type="nucleotide sequence ID" value="NZ_CP116221.1"/>
</dbReference>
<gene>
    <name evidence="3" type="ORF">MUN68_002140</name>
</gene>
<organism evidence="3 4">
    <name type="scientific">Psychroserpens ponticola</name>
    <dbReference type="NCBI Taxonomy" id="2932268"/>
    <lineage>
        <taxon>Bacteria</taxon>
        <taxon>Pseudomonadati</taxon>
        <taxon>Bacteroidota</taxon>
        <taxon>Flavobacteriia</taxon>
        <taxon>Flavobacteriales</taxon>
        <taxon>Flavobacteriaceae</taxon>
        <taxon>Psychroserpens</taxon>
    </lineage>
</organism>
<dbReference type="PANTHER" id="PTHR43283:SF3">
    <property type="entry name" value="BETA-LACTAMASE FAMILY PROTEIN (AFU_ORTHOLOGUE AFUA_5G07500)"/>
    <property type="match status" value="1"/>
</dbReference>
<feature type="chain" id="PRO_5046722813" evidence="1">
    <location>
        <begin position="21"/>
        <end position="410"/>
    </location>
</feature>
<feature type="signal peptide" evidence="1">
    <location>
        <begin position="1"/>
        <end position="20"/>
    </location>
</feature>
<dbReference type="PANTHER" id="PTHR43283">
    <property type="entry name" value="BETA-LACTAMASE-RELATED"/>
    <property type="match status" value="1"/>
</dbReference>
<keyword evidence="1" id="KW-0732">Signal</keyword>
<evidence type="ECO:0000259" key="2">
    <source>
        <dbReference type="Pfam" id="PF00144"/>
    </source>
</evidence>
<evidence type="ECO:0000256" key="1">
    <source>
        <dbReference type="SAM" id="SignalP"/>
    </source>
</evidence>
<dbReference type="GO" id="GO:0016787">
    <property type="term" value="F:hydrolase activity"/>
    <property type="evidence" value="ECO:0007669"/>
    <property type="project" value="UniProtKB-KW"/>
</dbReference>
<name>A0ABY7S008_9FLAO</name>
<feature type="domain" description="Beta-lactamase-related" evidence="2">
    <location>
        <begin position="32"/>
        <end position="400"/>
    </location>
</feature>
<protein>
    <submittedName>
        <fullName evidence="3">Serine hydrolase</fullName>
    </submittedName>
</protein>
<keyword evidence="3" id="KW-0378">Hydrolase</keyword>
<keyword evidence="4" id="KW-1185">Reference proteome</keyword>
<dbReference type="Gene3D" id="3.40.710.10">
    <property type="entry name" value="DD-peptidase/beta-lactamase superfamily"/>
    <property type="match status" value="1"/>
</dbReference>
<sequence length="410" mass="46654">MQRVLIIFTILFCFSLTSKAQNPEFENLKNIDSWLESNIKDRNLSGATVLIADKSKLIYSITVGKSNLESQRELQPNDYFKIASLSKVITTVAVMKLYEDGYFDLDDPIEKYMPIFKNTKVINRQDDSDSFTFENANTKITIRHLLNQTAGFAYDGPIISKLYKEKGLSFFNPSHESLSSFMNDLSSMPIIHQPGKKFTYGPSTDILGYLIETVTNQNLEAYLNNSIFIPLNMTGTGFDAHRKDMNRLVRSYSKQENNLKAINNELDLTKGFKTKVFMGGSGLISTSSDYMKFCQMLLNYGVYKNTRIISRKSIEMMTSNQIGDIDYPQGFHPILGKGNKFGFGLNVITKKGKVNEFYSQGSYYWEGAYSTTFIIDPKEGFAALMMTQLGGRQSLKVRKDFRKTVYKTLK</sequence>
<dbReference type="EMBL" id="CP116221">
    <property type="protein sequence ID" value="WCO02300.1"/>
    <property type="molecule type" value="Genomic_DNA"/>
</dbReference>
<proteinExistence type="predicted"/>
<dbReference type="InterPro" id="IPR012338">
    <property type="entry name" value="Beta-lactam/transpept-like"/>
</dbReference>
<reference evidence="3 4" key="1">
    <citation type="submission" date="2023-01" db="EMBL/GenBank/DDBJ databases">
        <title>Psychroserpens ponticola sp. nov., isolated from seawater.</title>
        <authorList>
            <person name="Kristyanto S."/>
            <person name="Jung J."/>
            <person name="Kim J.M."/>
            <person name="Jeon C.O."/>
        </authorList>
    </citation>
    <scope>NUCLEOTIDE SEQUENCE [LARGE SCALE GENOMIC DNA]</scope>
    <source>
        <strain evidence="3 4">MSW6</strain>
    </source>
</reference>
<accession>A0ABY7S008</accession>
<dbReference type="SUPFAM" id="SSF56601">
    <property type="entry name" value="beta-lactamase/transpeptidase-like"/>
    <property type="match status" value="1"/>
</dbReference>
<dbReference type="Proteomes" id="UP001202717">
    <property type="component" value="Chromosome"/>
</dbReference>